<protein>
    <recommendedName>
        <fullName evidence="1">G domain-containing protein</fullName>
    </recommendedName>
</protein>
<feature type="domain" description="G" evidence="1">
    <location>
        <begin position="77"/>
        <end position="140"/>
    </location>
</feature>
<keyword evidence="3" id="KW-1185">Reference proteome</keyword>
<dbReference type="GO" id="GO:0005525">
    <property type="term" value="F:GTP binding"/>
    <property type="evidence" value="ECO:0007669"/>
    <property type="project" value="InterPro"/>
</dbReference>
<dbReference type="Pfam" id="PF01926">
    <property type="entry name" value="MMR_HSR1"/>
    <property type="match status" value="1"/>
</dbReference>
<reference evidence="2 3" key="1">
    <citation type="submission" date="2014-04" db="EMBL/GenBank/DDBJ databases">
        <authorList>
            <consortium name="DOE Joint Genome Institute"/>
            <person name="Kuo A."/>
            <person name="Kohler A."/>
            <person name="Costa M.D."/>
            <person name="Nagy L.G."/>
            <person name="Floudas D."/>
            <person name="Copeland A."/>
            <person name="Barry K.W."/>
            <person name="Cichocki N."/>
            <person name="Veneault-Fourrey C."/>
            <person name="LaButti K."/>
            <person name="Lindquist E.A."/>
            <person name="Lipzen A."/>
            <person name="Lundell T."/>
            <person name="Morin E."/>
            <person name="Murat C."/>
            <person name="Sun H."/>
            <person name="Tunlid A."/>
            <person name="Henrissat B."/>
            <person name="Grigoriev I.V."/>
            <person name="Hibbett D.S."/>
            <person name="Martin F."/>
            <person name="Nordberg H.P."/>
            <person name="Cantor M.N."/>
            <person name="Hua S.X."/>
        </authorList>
    </citation>
    <scope>NUCLEOTIDE SEQUENCE [LARGE SCALE GENOMIC DNA]</scope>
    <source>
        <strain evidence="2 3">441</strain>
    </source>
</reference>
<evidence type="ECO:0000313" key="2">
    <source>
        <dbReference type="EMBL" id="KIK19428.1"/>
    </source>
</evidence>
<reference evidence="3" key="2">
    <citation type="submission" date="2015-01" db="EMBL/GenBank/DDBJ databases">
        <title>Evolutionary Origins and Diversification of the Mycorrhizal Mutualists.</title>
        <authorList>
            <consortium name="DOE Joint Genome Institute"/>
            <consortium name="Mycorrhizal Genomics Consortium"/>
            <person name="Kohler A."/>
            <person name="Kuo A."/>
            <person name="Nagy L.G."/>
            <person name="Floudas D."/>
            <person name="Copeland A."/>
            <person name="Barry K.W."/>
            <person name="Cichocki N."/>
            <person name="Veneault-Fourrey C."/>
            <person name="LaButti K."/>
            <person name="Lindquist E.A."/>
            <person name="Lipzen A."/>
            <person name="Lundell T."/>
            <person name="Morin E."/>
            <person name="Murat C."/>
            <person name="Riley R."/>
            <person name="Ohm R."/>
            <person name="Sun H."/>
            <person name="Tunlid A."/>
            <person name="Henrissat B."/>
            <person name="Grigoriev I.V."/>
            <person name="Hibbett D.S."/>
            <person name="Martin F."/>
        </authorList>
    </citation>
    <scope>NUCLEOTIDE SEQUENCE [LARGE SCALE GENOMIC DNA]</scope>
    <source>
        <strain evidence="3">441</strain>
    </source>
</reference>
<dbReference type="InterPro" id="IPR006073">
    <property type="entry name" value="GTP-bd"/>
</dbReference>
<sequence>MLSQLRFHFPTADLLRERSGMPANPNNNQLPISHHSVYPHNLREPVETRSSCALISSVTTLRTLVSTSAIGPNDVVILVMGKTGSGMSNFINKLTGMQPEAGADGLSSCTQDAYAYECYRNGQRFIFVDTPGFNNEKLPTSTVLRAIATWLKETYRNAIELTGVIYTHNIGGDNNCATDVLSFQLLGHLCGDEAADRVRLVTTMWDDVDMSKAGEAEGRLKRTRWQSLIRAGARLERFDNTPETAWNIVRDLGSTKKPLLLQRELVDMKKRLEDTTAGKCLGLGKSVTICDRLKRWFKR</sequence>
<dbReference type="AlphaFoldDB" id="A0A0C9ZHG4"/>
<dbReference type="SUPFAM" id="SSF52540">
    <property type="entry name" value="P-loop containing nucleoside triphosphate hydrolases"/>
    <property type="match status" value="1"/>
</dbReference>
<dbReference type="InterPro" id="IPR027417">
    <property type="entry name" value="P-loop_NTPase"/>
</dbReference>
<dbReference type="EMBL" id="KN833784">
    <property type="protein sequence ID" value="KIK19428.1"/>
    <property type="molecule type" value="Genomic_DNA"/>
</dbReference>
<name>A0A0C9ZHG4_9AGAM</name>
<dbReference type="OrthoDB" id="2608369at2759"/>
<accession>A0A0C9ZHG4</accession>
<dbReference type="Proteomes" id="UP000054018">
    <property type="component" value="Unassembled WGS sequence"/>
</dbReference>
<evidence type="ECO:0000313" key="3">
    <source>
        <dbReference type="Proteomes" id="UP000054018"/>
    </source>
</evidence>
<dbReference type="Gene3D" id="3.40.50.300">
    <property type="entry name" value="P-loop containing nucleotide triphosphate hydrolases"/>
    <property type="match status" value="1"/>
</dbReference>
<gene>
    <name evidence="2" type="ORF">PISMIDRAFT_153001</name>
</gene>
<organism evidence="2 3">
    <name type="scientific">Pisolithus microcarpus 441</name>
    <dbReference type="NCBI Taxonomy" id="765257"/>
    <lineage>
        <taxon>Eukaryota</taxon>
        <taxon>Fungi</taxon>
        <taxon>Dikarya</taxon>
        <taxon>Basidiomycota</taxon>
        <taxon>Agaricomycotina</taxon>
        <taxon>Agaricomycetes</taxon>
        <taxon>Agaricomycetidae</taxon>
        <taxon>Boletales</taxon>
        <taxon>Sclerodermatineae</taxon>
        <taxon>Pisolithaceae</taxon>
        <taxon>Pisolithus</taxon>
    </lineage>
</organism>
<proteinExistence type="predicted"/>
<evidence type="ECO:0000259" key="1">
    <source>
        <dbReference type="Pfam" id="PF01926"/>
    </source>
</evidence>
<dbReference type="HOGENOM" id="CLU_018003_0_1_1"/>